<organism evidence="1 2">
    <name type="scientific">Fusarium mexicanum</name>
    <dbReference type="NCBI Taxonomy" id="751941"/>
    <lineage>
        <taxon>Eukaryota</taxon>
        <taxon>Fungi</taxon>
        <taxon>Dikarya</taxon>
        <taxon>Ascomycota</taxon>
        <taxon>Pezizomycotina</taxon>
        <taxon>Sordariomycetes</taxon>
        <taxon>Hypocreomycetidae</taxon>
        <taxon>Hypocreales</taxon>
        <taxon>Nectriaceae</taxon>
        <taxon>Fusarium</taxon>
        <taxon>Fusarium fujikuroi species complex</taxon>
    </lineage>
</organism>
<name>A0A8H5JHW0_9HYPO</name>
<dbReference type="AlphaFoldDB" id="A0A8H5JHW0"/>
<proteinExistence type="predicted"/>
<comment type="caution">
    <text evidence="1">The sequence shown here is derived from an EMBL/GenBank/DDBJ whole genome shotgun (WGS) entry which is preliminary data.</text>
</comment>
<protein>
    <submittedName>
        <fullName evidence="1">Uncharacterized protein</fullName>
    </submittedName>
</protein>
<evidence type="ECO:0000313" key="2">
    <source>
        <dbReference type="Proteomes" id="UP000522262"/>
    </source>
</evidence>
<sequence length="111" mass="12516">MKGDVQRRKLALHAQIDEQQMNHERCLLNQAKPTQEDDDAAFNLTQRTVHITEPRSQYYGGGLDLVGCSESIVEDQLADDEVEGSQFPRSFSFATVSSSEQPPQAEKNRLH</sequence>
<gene>
    <name evidence="1" type="ORF">FMEXI_1642</name>
</gene>
<accession>A0A8H5JHW0</accession>
<dbReference type="Proteomes" id="UP000522262">
    <property type="component" value="Unassembled WGS sequence"/>
</dbReference>
<keyword evidence="2" id="KW-1185">Reference proteome</keyword>
<dbReference type="EMBL" id="JAAOAM010000038">
    <property type="protein sequence ID" value="KAF5555122.1"/>
    <property type="molecule type" value="Genomic_DNA"/>
</dbReference>
<evidence type="ECO:0000313" key="1">
    <source>
        <dbReference type="EMBL" id="KAF5555122.1"/>
    </source>
</evidence>
<reference evidence="1 2" key="1">
    <citation type="submission" date="2020-05" db="EMBL/GenBank/DDBJ databases">
        <title>Identification and distribution of gene clusters putatively required for synthesis of sphingolipid metabolism inhibitors in phylogenetically diverse species of the filamentous fungus Fusarium.</title>
        <authorList>
            <person name="Kim H.-S."/>
            <person name="Busman M."/>
            <person name="Brown D.W."/>
            <person name="Divon H."/>
            <person name="Uhlig S."/>
            <person name="Proctor R.H."/>
        </authorList>
    </citation>
    <scope>NUCLEOTIDE SEQUENCE [LARGE SCALE GENOMIC DNA]</scope>
    <source>
        <strain evidence="1 2">NRRL 53147</strain>
    </source>
</reference>